<proteinExistence type="predicted"/>
<organism evidence="1">
    <name type="scientific">marine sediment metagenome</name>
    <dbReference type="NCBI Taxonomy" id="412755"/>
    <lineage>
        <taxon>unclassified sequences</taxon>
        <taxon>metagenomes</taxon>
        <taxon>ecological metagenomes</taxon>
    </lineage>
</organism>
<feature type="non-terminal residue" evidence="1">
    <location>
        <position position="1"/>
    </location>
</feature>
<name>X0X2U7_9ZZZZ</name>
<dbReference type="AlphaFoldDB" id="X0X2U7"/>
<dbReference type="EMBL" id="BARS01036824">
    <property type="protein sequence ID" value="GAG19331.1"/>
    <property type="molecule type" value="Genomic_DNA"/>
</dbReference>
<gene>
    <name evidence="1" type="ORF">S01H1_56543</name>
</gene>
<accession>X0X2U7</accession>
<reference evidence="1" key="1">
    <citation type="journal article" date="2014" name="Front. Microbiol.">
        <title>High frequency of phylogenetically diverse reductive dehalogenase-homologous genes in deep subseafloor sedimentary metagenomes.</title>
        <authorList>
            <person name="Kawai M."/>
            <person name="Futagami T."/>
            <person name="Toyoda A."/>
            <person name="Takaki Y."/>
            <person name="Nishi S."/>
            <person name="Hori S."/>
            <person name="Arai W."/>
            <person name="Tsubouchi T."/>
            <person name="Morono Y."/>
            <person name="Uchiyama I."/>
            <person name="Ito T."/>
            <person name="Fujiyama A."/>
            <person name="Inagaki F."/>
            <person name="Takami H."/>
        </authorList>
    </citation>
    <scope>NUCLEOTIDE SEQUENCE</scope>
    <source>
        <strain evidence="1">Expedition CK06-06</strain>
    </source>
</reference>
<protein>
    <submittedName>
        <fullName evidence="1">Uncharacterized protein</fullName>
    </submittedName>
</protein>
<comment type="caution">
    <text evidence="1">The sequence shown here is derived from an EMBL/GenBank/DDBJ whole genome shotgun (WGS) entry which is preliminary data.</text>
</comment>
<feature type="non-terminal residue" evidence="1">
    <location>
        <position position="257"/>
    </location>
</feature>
<dbReference type="InterPro" id="IPR013783">
    <property type="entry name" value="Ig-like_fold"/>
</dbReference>
<dbReference type="Gene3D" id="2.60.40.10">
    <property type="entry name" value="Immunoglobulins"/>
    <property type="match status" value="1"/>
</dbReference>
<sequence length="257" mass="27448">LGLVVDFLVVYTEWGPEDISLDEVIADKPSFPNFPKFRALVYEVRRVLELENCGNVNTDDDVLYATCLAAEEISKLDIGCAPAYTPPLPPQPNPCAGNTAPYNVSLDNLSVVVGQTYSGTVSATDDGIKNPLTYSWTAGFTPPGDMTITSAGVITWNPGCEDICDCGERVPEPNGECTPNIIKVTVGDGCTTVDAEFCIEVTNEAPDLDLKDKEVTAPVIFSYDVSADASDHEGDALTFDWADLFTPPPGMVITPAG</sequence>
<evidence type="ECO:0000313" key="1">
    <source>
        <dbReference type="EMBL" id="GAG19331.1"/>
    </source>
</evidence>